<name>A0A4Y7QFA9_9AGAM</name>
<protein>
    <submittedName>
        <fullName evidence="3">Glutaredoxin</fullName>
    </submittedName>
</protein>
<feature type="domain" description="Glutaredoxin" evidence="2">
    <location>
        <begin position="47"/>
        <end position="111"/>
    </location>
</feature>
<dbReference type="VEuPathDB" id="FungiDB:BD410DRAFT_895070"/>
<dbReference type="PANTHER" id="PTHR45694">
    <property type="entry name" value="GLUTAREDOXIN 2"/>
    <property type="match status" value="1"/>
</dbReference>
<feature type="region of interest" description="Disordered" evidence="1">
    <location>
        <begin position="1"/>
        <end position="32"/>
    </location>
</feature>
<dbReference type="PANTHER" id="PTHR45694:SF18">
    <property type="entry name" value="GLUTAREDOXIN-1-RELATED"/>
    <property type="match status" value="1"/>
</dbReference>
<reference evidence="3 4" key="1">
    <citation type="submission" date="2018-06" db="EMBL/GenBank/DDBJ databases">
        <title>A transcriptomic atlas of mushroom development highlights an independent origin of complex multicellularity.</title>
        <authorList>
            <consortium name="DOE Joint Genome Institute"/>
            <person name="Krizsan K."/>
            <person name="Almasi E."/>
            <person name="Merenyi Z."/>
            <person name="Sahu N."/>
            <person name="Viragh M."/>
            <person name="Koszo T."/>
            <person name="Mondo S."/>
            <person name="Kiss B."/>
            <person name="Balint B."/>
            <person name="Kues U."/>
            <person name="Barry K."/>
            <person name="Hegedus J.C."/>
            <person name="Henrissat B."/>
            <person name="Johnson J."/>
            <person name="Lipzen A."/>
            <person name="Ohm R."/>
            <person name="Nagy I."/>
            <person name="Pangilinan J."/>
            <person name="Yan J."/>
            <person name="Xiong Y."/>
            <person name="Grigoriev I.V."/>
            <person name="Hibbett D.S."/>
            <person name="Nagy L.G."/>
        </authorList>
    </citation>
    <scope>NUCLEOTIDE SEQUENCE [LARGE SCALE GENOMIC DNA]</scope>
    <source>
        <strain evidence="3 4">SZMC22713</strain>
    </source>
</reference>
<gene>
    <name evidence="3" type="ORF">BD410DRAFT_895070</name>
</gene>
<evidence type="ECO:0000256" key="1">
    <source>
        <dbReference type="SAM" id="MobiDB-lite"/>
    </source>
</evidence>
<dbReference type="InterPro" id="IPR002109">
    <property type="entry name" value="Glutaredoxin"/>
</dbReference>
<dbReference type="GO" id="GO:0034599">
    <property type="term" value="P:cellular response to oxidative stress"/>
    <property type="evidence" value="ECO:0007669"/>
    <property type="project" value="TreeGrafter"/>
</dbReference>
<dbReference type="PROSITE" id="PS51354">
    <property type="entry name" value="GLUTAREDOXIN_2"/>
    <property type="match status" value="1"/>
</dbReference>
<dbReference type="OrthoDB" id="418495at2759"/>
<dbReference type="InterPro" id="IPR014025">
    <property type="entry name" value="Glutaredoxin_subgr"/>
</dbReference>
<dbReference type="InterPro" id="IPR011899">
    <property type="entry name" value="Glutaredoxin_euk/vir"/>
</dbReference>
<evidence type="ECO:0000313" key="3">
    <source>
        <dbReference type="EMBL" id="TDL26353.1"/>
    </source>
</evidence>
<dbReference type="NCBIfam" id="TIGR02180">
    <property type="entry name" value="GRX_euk"/>
    <property type="match status" value="1"/>
</dbReference>
<dbReference type="EMBL" id="ML170161">
    <property type="protein sequence ID" value="TDL26353.1"/>
    <property type="molecule type" value="Genomic_DNA"/>
</dbReference>
<dbReference type="Gene3D" id="3.40.30.10">
    <property type="entry name" value="Glutaredoxin"/>
    <property type="match status" value="1"/>
</dbReference>
<dbReference type="STRING" id="50990.A0A4Y7QFA9"/>
<proteinExistence type="predicted"/>
<dbReference type="SUPFAM" id="SSF52833">
    <property type="entry name" value="Thioredoxin-like"/>
    <property type="match status" value="1"/>
</dbReference>
<evidence type="ECO:0000259" key="2">
    <source>
        <dbReference type="Pfam" id="PF00462"/>
    </source>
</evidence>
<keyword evidence="4" id="KW-1185">Reference proteome</keyword>
<sequence length="139" mass="14855">MGAIPSSSSTAGLSQVTDPSSSNPSSRQMAQQSIKELVESAIAENKITIFSKSWCGYSARAKKLVASNYPEYPAKVFELDLIEEGPDIQSYLQSKTGQGTVPNIFINQQHVGGSSDLTALQNSGGLKKLVEQDSQSTKL</sequence>
<dbReference type="GO" id="GO:0005737">
    <property type="term" value="C:cytoplasm"/>
    <property type="evidence" value="ECO:0007669"/>
    <property type="project" value="TreeGrafter"/>
</dbReference>
<dbReference type="CDD" id="cd03419">
    <property type="entry name" value="GRX_GRXh_1_2_like"/>
    <property type="match status" value="1"/>
</dbReference>
<dbReference type="PRINTS" id="PR00160">
    <property type="entry name" value="GLUTAREDOXIN"/>
</dbReference>
<dbReference type="InterPro" id="IPR036249">
    <property type="entry name" value="Thioredoxin-like_sf"/>
</dbReference>
<organism evidence="3 4">
    <name type="scientific">Rickenella mellea</name>
    <dbReference type="NCBI Taxonomy" id="50990"/>
    <lineage>
        <taxon>Eukaryota</taxon>
        <taxon>Fungi</taxon>
        <taxon>Dikarya</taxon>
        <taxon>Basidiomycota</taxon>
        <taxon>Agaricomycotina</taxon>
        <taxon>Agaricomycetes</taxon>
        <taxon>Hymenochaetales</taxon>
        <taxon>Rickenellaceae</taxon>
        <taxon>Rickenella</taxon>
    </lineage>
</organism>
<dbReference type="GO" id="GO:0005634">
    <property type="term" value="C:nucleus"/>
    <property type="evidence" value="ECO:0007669"/>
    <property type="project" value="TreeGrafter"/>
</dbReference>
<dbReference type="AlphaFoldDB" id="A0A4Y7QFA9"/>
<dbReference type="FunFam" id="3.40.30.10:FF:000276">
    <property type="entry name" value="Glutaredoxin 3"/>
    <property type="match status" value="1"/>
</dbReference>
<dbReference type="Pfam" id="PF00462">
    <property type="entry name" value="Glutaredoxin"/>
    <property type="match status" value="1"/>
</dbReference>
<evidence type="ECO:0000313" key="4">
    <source>
        <dbReference type="Proteomes" id="UP000294933"/>
    </source>
</evidence>
<dbReference type="Proteomes" id="UP000294933">
    <property type="component" value="Unassembled WGS sequence"/>
</dbReference>
<accession>A0A4Y7QFA9</accession>
<dbReference type="GO" id="GO:0015038">
    <property type="term" value="F:glutathione disulfide oxidoreductase activity"/>
    <property type="evidence" value="ECO:0007669"/>
    <property type="project" value="TreeGrafter"/>
</dbReference>